<dbReference type="Proteomes" id="UP000736335">
    <property type="component" value="Unassembled WGS sequence"/>
</dbReference>
<keyword evidence="3" id="KW-0413">Isomerase</keyword>
<evidence type="ECO:0000259" key="5">
    <source>
        <dbReference type="Pfam" id="PF01416"/>
    </source>
</evidence>
<dbReference type="SUPFAM" id="SSF55120">
    <property type="entry name" value="Pseudouridine synthase"/>
    <property type="match status" value="1"/>
</dbReference>
<feature type="region of interest" description="Disordered" evidence="4">
    <location>
        <begin position="25"/>
        <end position="99"/>
    </location>
</feature>
<keyword evidence="2" id="KW-0819">tRNA processing</keyword>
<dbReference type="PANTHER" id="PTHR11142:SF5">
    <property type="entry name" value="TRNA PSEUDOURIDINE(38_39) SYNTHASE"/>
    <property type="match status" value="1"/>
</dbReference>
<name>A0A9P6HDA5_9AGAM</name>
<dbReference type="InterPro" id="IPR020094">
    <property type="entry name" value="TruA/RsuA/RluB/E/F_N"/>
</dbReference>
<protein>
    <submittedName>
        <fullName evidence="6">Pseudouridine synthase</fullName>
    </submittedName>
</protein>
<comment type="similarity">
    <text evidence="1">Belongs to the tRNA pseudouridine synthase TruA family.</text>
</comment>
<dbReference type="EMBL" id="WIUZ02000008">
    <property type="protein sequence ID" value="KAF9784638.1"/>
    <property type="molecule type" value="Genomic_DNA"/>
</dbReference>
<dbReference type="AlphaFoldDB" id="A0A9P6HDA5"/>
<feature type="compositionally biased region" description="Polar residues" evidence="4">
    <location>
        <begin position="198"/>
        <end position="211"/>
    </location>
</feature>
<dbReference type="GO" id="GO:0003723">
    <property type="term" value="F:RNA binding"/>
    <property type="evidence" value="ECO:0007669"/>
    <property type="project" value="InterPro"/>
</dbReference>
<dbReference type="OrthoDB" id="25767at2759"/>
<dbReference type="InterPro" id="IPR020097">
    <property type="entry name" value="PsdUridine_synth_TruA_a/b_dom"/>
</dbReference>
<dbReference type="GO" id="GO:0005634">
    <property type="term" value="C:nucleus"/>
    <property type="evidence" value="ECO:0007669"/>
    <property type="project" value="TreeGrafter"/>
</dbReference>
<evidence type="ECO:0000256" key="4">
    <source>
        <dbReference type="SAM" id="MobiDB-lite"/>
    </source>
</evidence>
<reference evidence="6" key="1">
    <citation type="journal article" date="2020" name="Nat. Commun.">
        <title>Large-scale genome sequencing of mycorrhizal fungi provides insights into the early evolution of symbiotic traits.</title>
        <authorList>
            <person name="Miyauchi S."/>
            <person name="Kiss E."/>
            <person name="Kuo A."/>
            <person name="Drula E."/>
            <person name="Kohler A."/>
            <person name="Sanchez-Garcia M."/>
            <person name="Morin E."/>
            <person name="Andreopoulos B."/>
            <person name="Barry K.W."/>
            <person name="Bonito G."/>
            <person name="Buee M."/>
            <person name="Carver A."/>
            <person name="Chen C."/>
            <person name="Cichocki N."/>
            <person name="Clum A."/>
            <person name="Culley D."/>
            <person name="Crous P.W."/>
            <person name="Fauchery L."/>
            <person name="Girlanda M."/>
            <person name="Hayes R.D."/>
            <person name="Keri Z."/>
            <person name="LaButti K."/>
            <person name="Lipzen A."/>
            <person name="Lombard V."/>
            <person name="Magnuson J."/>
            <person name="Maillard F."/>
            <person name="Murat C."/>
            <person name="Nolan M."/>
            <person name="Ohm R.A."/>
            <person name="Pangilinan J."/>
            <person name="Pereira M.F."/>
            <person name="Perotto S."/>
            <person name="Peter M."/>
            <person name="Pfister S."/>
            <person name="Riley R."/>
            <person name="Sitrit Y."/>
            <person name="Stielow J.B."/>
            <person name="Szollosi G."/>
            <person name="Zifcakova L."/>
            <person name="Stursova M."/>
            <person name="Spatafora J.W."/>
            <person name="Tedersoo L."/>
            <person name="Vaario L.M."/>
            <person name="Yamada A."/>
            <person name="Yan M."/>
            <person name="Wang P."/>
            <person name="Xu J."/>
            <person name="Bruns T."/>
            <person name="Baldrian P."/>
            <person name="Vilgalys R."/>
            <person name="Dunand C."/>
            <person name="Henrissat B."/>
            <person name="Grigoriev I.V."/>
            <person name="Hibbett D."/>
            <person name="Nagy L.G."/>
            <person name="Martin F.M."/>
        </authorList>
    </citation>
    <scope>NUCLEOTIDE SEQUENCE</scope>
    <source>
        <strain evidence="6">UH-Tt-Lm1</strain>
    </source>
</reference>
<reference evidence="6" key="2">
    <citation type="submission" date="2020-11" db="EMBL/GenBank/DDBJ databases">
        <authorList>
            <consortium name="DOE Joint Genome Institute"/>
            <person name="Kuo A."/>
            <person name="Miyauchi S."/>
            <person name="Kiss E."/>
            <person name="Drula E."/>
            <person name="Kohler A."/>
            <person name="Sanchez-Garcia M."/>
            <person name="Andreopoulos B."/>
            <person name="Barry K.W."/>
            <person name="Bonito G."/>
            <person name="Buee M."/>
            <person name="Carver A."/>
            <person name="Chen C."/>
            <person name="Cichocki N."/>
            <person name="Clum A."/>
            <person name="Culley D."/>
            <person name="Crous P.W."/>
            <person name="Fauchery L."/>
            <person name="Girlanda M."/>
            <person name="Hayes R."/>
            <person name="Keri Z."/>
            <person name="Labutti K."/>
            <person name="Lipzen A."/>
            <person name="Lombard V."/>
            <person name="Magnuson J."/>
            <person name="Maillard F."/>
            <person name="Morin E."/>
            <person name="Murat C."/>
            <person name="Nolan M."/>
            <person name="Ohm R."/>
            <person name="Pangilinan J."/>
            <person name="Pereira M."/>
            <person name="Perotto S."/>
            <person name="Peter M."/>
            <person name="Riley R."/>
            <person name="Sitrit Y."/>
            <person name="Stielow B."/>
            <person name="Szollosi G."/>
            <person name="Zifcakova L."/>
            <person name="Stursova M."/>
            <person name="Spatafora J.W."/>
            <person name="Tedersoo L."/>
            <person name="Vaario L.-M."/>
            <person name="Yamada A."/>
            <person name="Yan M."/>
            <person name="Wang P."/>
            <person name="Xu J."/>
            <person name="Bruns T."/>
            <person name="Baldrian P."/>
            <person name="Vilgalys R."/>
            <person name="Henrissat B."/>
            <person name="Grigoriev I.V."/>
            <person name="Hibbett D."/>
            <person name="Nagy L.G."/>
            <person name="Martin F.M."/>
        </authorList>
    </citation>
    <scope>NUCLEOTIDE SEQUENCE</scope>
    <source>
        <strain evidence="6">UH-Tt-Lm1</strain>
    </source>
</reference>
<dbReference type="GO" id="GO:1990481">
    <property type="term" value="P:mRNA pseudouridine synthesis"/>
    <property type="evidence" value="ECO:0007669"/>
    <property type="project" value="TreeGrafter"/>
</dbReference>
<feature type="compositionally biased region" description="Basic and acidic residues" evidence="4">
    <location>
        <begin position="86"/>
        <end position="97"/>
    </location>
</feature>
<keyword evidence="7" id="KW-1185">Reference proteome</keyword>
<dbReference type="GO" id="GO:0005737">
    <property type="term" value="C:cytoplasm"/>
    <property type="evidence" value="ECO:0007669"/>
    <property type="project" value="TreeGrafter"/>
</dbReference>
<dbReference type="PANTHER" id="PTHR11142">
    <property type="entry name" value="PSEUDOURIDYLATE SYNTHASE"/>
    <property type="match status" value="1"/>
</dbReference>
<feature type="domain" description="Pseudouridine synthase I TruA alpha/beta" evidence="5">
    <location>
        <begin position="274"/>
        <end position="403"/>
    </location>
</feature>
<dbReference type="InterPro" id="IPR001406">
    <property type="entry name" value="PsdUridine_synth_TruA"/>
</dbReference>
<gene>
    <name evidence="6" type="ORF">BJ322DRAFT_1065445</name>
</gene>
<dbReference type="InterPro" id="IPR020095">
    <property type="entry name" value="PsdUridine_synth_TruA_C"/>
</dbReference>
<feature type="compositionally biased region" description="Low complexity" evidence="4">
    <location>
        <begin position="48"/>
        <end position="62"/>
    </location>
</feature>
<dbReference type="GO" id="GO:0009982">
    <property type="term" value="F:pseudouridine synthase activity"/>
    <property type="evidence" value="ECO:0007669"/>
    <property type="project" value="InterPro"/>
</dbReference>
<dbReference type="NCBIfam" id="TIGR00071">
    <property type="entry name" value="hisT_truA"/>
    <property type="match status" value="1"/>
</dbReference>
<evidence type="ECO:0000256" key="2">
    <source>
        <dbReference type="ARBA" id="ARBA00022694"/>
    </source>
</evidence>
<proteinExistence type="inferred from homology"/>
<evidence type="ECO:0000313" key="7">
    <source>
        <dbReference type="Proteomes" id="UP000736335"/>
    </source>
</evidence>
<evidence type="ECO:0000313" key="6">
    <source>
        <dbReference type="EMBL" id="KAF9784638.1"/>
    </source>
</evidence>
<feature type="region of interest" description="Disordered" evidence="4">
    <location>
        <begin position="190"/>
        <end position="211"/>
    </location>
</feature>
<organism evidence="6 7">
    <name type="scientific">Thelephora terrestris</name>
    <dbReference type="NCBI Taxonomy" id="56493"/>
    <lineage>
        <taxon>Eukaryota</taxon>
        <taxon>Fungi</taxon>
        <taxon>Dikarya</taxon>
        <taxon>Basidiomycota</taxon>
        <taxon>Agaricomycotina</taxon>
        <taxon>Agaricomycetes</taxon>
        <taxon>Thelephorales</taxon>
        <taxon>Thelephoraceae</taxon>
        <taxon>Thelephora</taxon>
    </lineage>
</organism>
<dbReference type="Gene3D" id="3.30.70.660">
    <property type="entry name" value="Pseudouridine synthase I, catalytic domain, C-terminal subdomain"/>
    <property type="match status" value="1"/>
</dbReference>
<evidence type="ECO:0000256" key="3">
    <source>
        <dbReference type="ARBA" id="ARBA00023235"/>
    </source>
</evidence>
<sequence length="530" mass="58538">MTDPSKYANWSREDLIARVMDLENSLLPGDGTGSRMTIPQLPPPSSPKTPSQRSQQTPSPRRGASVTRITSTSSALPRRPAKPKVKTKEKDPSEQKPFDFSLHPRRKIALRFTYAGWEYGGLAHQAGPTPLPTVEGVLFDALVQTRLIDGTKGFEGCEWERCGRTDKGVSGAGNVISLWVRSAIPQNPPTLEGDAYGPSSSSDPQNAPSIPMSSVTKKELRYVSTLNRVLPPTIRVVAWSPVAPAFSSRFACKYRHYKYFFHSRNLEISRMQDAASRLLGEHDFRNLCKLDASKQITNFRRAILQASISPARLEGKADLDGLWVFDLRGTAFLYNQVRHIVAILFLIGAGLEPPSLMTALLNVDKEHPYPAFKEGEPTPPIIDRRPEYQMADGLPLVLWDCAYSDEDVRWQIDESDLENGGVNGAGGVYGQLKSIHERSTIHSALDAYFLESASKHHPAPMNPFPLSTDPLGSSGIIPDGSESLQIPLGGGAYQRTGRYVPVLSRKRLEDVFVVNERWKAGKGARKELPS</sequence>
<accession>A0A9P6HDA5</accession>
<evidence type="ECO:0000256" key="1">
    <source>
        <dbReference type="ARBA" id="ARBA00009375"/>
    </source>
</evidence>
<dbReference type="InterPro" id="IPR020103">
    <property type="entry name" value="PsdUridine_synth_cat_dom_sf"/>
</dbReference>
<dbReference type="Pfam" id="PF01416">
    <property type="entry name" value="PseudoU_synth_1"/>
    <property type="match status" value="1"/>
</dbReference>
<dbReference type="Gene3D" id="3.30.70.580">
    <property type="entry name" value="Pseudouridine synthase I, catalytic domain, N-terminal subdomain"/>
    <property type="match status" value="1"/>
</dbReference>
<dbReference type="GO" id="GO:0031119">
    <property type="term" value="P:tRNA pseudouridine synthesis"/>
    <property type="evidence" value="ECO:0007669"/>
    <property type="project" value="TreeGrafter"/>
</dbReference>
<comment type="caution">
    <text evidence="6">The sequence shown here is derived from an EMBL/GenBank/DDBJ whole genome shotgun (WGS) entry which is preliminary data.</text>
</comment>